<sequence length="56" mass="6617">MLLRAVARWCRWGDSNPHEVALTDFEYFVSPFALPVKVLVLYVNYLEYMDNHKIAN</sequence>
<gene>
    <name evidence="1" type="ORF">LCGC14_2571710</name>
</gene>
<proteinExistence type="predicted"/>
<accession>A0A0F9D9Z0</accession>
<evidence type="ECO:0000313" key="1">
    <source>
        <dbReference type="EMBL" id="KKL08853.1"/>
    </source>
</evidence>
<comment type="caution">
    <text evidence="1">The sequence shown here is derived from an EMBL/GenBank/DDBJ whole genome shotgun (WGS) entry which is preliminary data.</text>
</comment>
<dbReference type="AlphaFoldDB" id="A0A0F9D9Z0"/>
<protein>
    <submittedName>
        <fullName evidence="1">Uncharacterized protein</fullName>
    </submittedName>
</protein>
<name>A0A0F9D9Z0_9ZZZZ</name>
<organism evidence="1">
    <name type="scientific">marine sediment metagenome</name>
    <dbReference type="NCBI Taxonomy" id="412755"/>
    <lineage>
        <taxon>unclassified sequences</taxon>
        <taxon>metagenomes</taxon>
        <taxon>ecological metagenomes</taxon>
    </lineage>
</organism>
<reference evidence="1" key="1">
    <citation type="journal article" date="2015" name="Nature">
        <title>Complex archaea that bridge the gap between prokaryotes and eukaryotes.</title>
        <authorList>
            <person name="Spang A."/>
            <person name="Saw J.H."/>
            <person name="Jorgensen S.L."/>
            <person name="Zaremba-Niedzwiedzka K."/>
            <person name="Martijn J."/>
            <person name="Lind A.E."/>
            <person name="van Eijk R."/>
            <person name="Schleper C."/>
            <person name="Guy L."/>
            <person name="Ettema T.J."/>
        </authorList>
    </citation>
    <scope>NUCLEOTIDE SEQUENCE</scope>
</reference>
<dbReference type="EMBL" id="LAZR01042712">
    <property type="protein sequence ID" value="KKL08853.1"/>
    <property type="molecule type" value="Genomic_DNA"/>
</dbReference>